<dbReference type="InterPro" id="IPR006059">
    <property type="entry name" value="SBP"/>
</dbReference>
<dbReference type="RefSeq" id="WP_066716748.1">
    <property type="nucleotide sequence ID" value="NZ_JBHSLU010000007.1"/>
</dbReference>
<dbReference type="Pfam" id="PF01547">
    <property type="entry name" value="SBP_bac_1"/>
    <property type="match status" value="1"/>
</dbReference>
<proteinExistence type="predicted"/>
<dbReference type="PANTHER" id="PTHR30006">
    <property type="entry name" value="THIAMINE-BINDING PERIPLASMIC PROTEIN-RELATED"/>
    <property type="match status" value="1"/>
</dbReference>
<evidence type="ECO:0000256" key="1">
    <source>
        <dbReference type="ARBA" id="ARBA00022729"/>
    </source>
</evidence>
<comment type="caution">
    <text evidence="4">The sequence shown here is derived from an EMBL/GenBank/DDBJ whole genome shotgun (WGS) entry which is preliminary data.</text>
</comment>
<evidence type="ECO:0000313" key="5">
    <source>
        <dbReference type="Proteomes" id="UP001596060"/>
    </source>
</evidence>
<feature type="chain" id="PRO_5045771160" evidence="3">
    <location>
        <begin position="31"/>
        <end position="333"/>
    </location>
</feature>
<evidence type="ECO:0000313" key="4">
    <source>
        <dbReference type="EMBL" id="MFC5504291.1"/>
    </source>
</evidence>
<dbReference type="PIRSF" id="PIRSF002825">
    <property type="entry name" value="CfbpA"/>
    <property type="match status" value="1"/>
</dbReference>
<organism evidence="4 5">
    <name type="scientific">Bosea massiliensis</name>
    <dbReference type="NCBI Taxonomy" id="151419"/>
    <lineage>
        <taxon>Bacteria</taxon>
        <taxon>Pseudomonadati</taxon>
        <taxon>Pseudomonadota</taxon>
        <taxon>Alphaproteobacteria</taxon>
        <taxon>Hyphomicrobiales</taxon>
        <taxon>Boseaceae</taxon>
        <taxon>Bosea</taxon>
    </lineage>
</organism>
<keyword evidence="2" id="KW-0574">Periplasm</keyword>
<keyword evidence="1 3" id="KW-0732">Signal</keyword>
<feature type="signal peptide" evidence="3">
    <location>
        <begin position="1"/>
        <end position="30"/>
    </location>
</feature>
<sequence length="333" mass="35652">MRFKAFPRALATGLFASLSAAFLLAGQAAAVEGKLVLYTSQPNTDAQQTIDAFKAKHPKVEISFVRDGTPRVMAKLRAEFEAGAPQPDLLLIADAVTMEGLKKEDRLLAHDKADISAYPAGVHDKAKFWFATKLITTGIVYNTKAPLKPSSWLDLTKPEAKNLVAMPSPLNSGAAMIHTITLNSNLPTGWGFYEALQKNGALAAGANGDILRQVATGEKLYGMIVDFMPIREKAKGAPVEFVFPSEGVSAVSEPVAILKTSKNPEAAKAFVDFLLSKEGQELALKQGYVAAHPDVALPAGYPARSAIKLMPFDAAKALADEPAARKRFSAIFE</sequence>
<dbReference type="Gene3D" id="3.40.190.10">
    <property type="entry name" value="Periplasmic binding protein-like II"/>
    <property type="match status" value="2"/>
</dbReference>
<protein>
    <submittedName>
        <fullName evidence="4">ABC transporter substrate-binding protein</fullName>
    </submittedName>
</protein>
<gene>
    <name evidence="4" type="ORF">ACFPN9_03375</name>
</gene>
<reference evidence="5" key="1">
    <citation type="journal article" date="2019" name="Int. J. Syst. Evol. Microbiol.">
        <title>The Global Catalogue of Microorganisms (GCM) 10K type strain sequencing project: providing services to taxonomists for standard genome sequencing and annotation.</title>
        <authorList>
            <consortium name="The Broad Institute Genomics Platform"/>
            <consortium name="The Broad Institute Genome Sequencing Center for Infectious Disease"/>
            <person name="Wu L."/>
            <person name="Ma J."/>
        </authorList>
    </citation>
    <scope>NUCLEOTIDE SEQUENCE [LARGE SCALE GENOMIC DNA]</scope>
    <source>
        <strain evidence="5">CCUG 43117</strain>
    </source>
</reference>
<dbReference type="InterPro" id="IPR026045">
    <property type="entry name" value="Ferric-bd"/>
</dbReference>
<accession>A0ABW0NUX5</accession>
<evidence type="ECO:0000256" key="3">
    <source>
        <dbReference type="SAM" id="SignalP"/>
    </source>
</evidence>
<evidence type="ECO:0000256" key="2">
    <source>
        <dbReference type="ARBA" id="ARBA00022764"/>
    </source>
</evidence>
<dbReference type="Proteomes" id="UP001596060">
    <property type="component" value="Unassembled WGS sequence"/>
</dbReference>
<dbReference type="SUPFAM" id="SSF53850">
    <property type="entry name" value="Periplasmic binding protein-like II"/>
    <property type="match status" value="1"/>
</dbReference>
<name>A0ABW0NUX5_9HYPH</name>
<keyword evidence="5" id="KW-1185">Reference proteome</keyword>
<dbReference type="EMBL" id="JBHSLU010000007">
    <property type="protein sequence ID" value="MFC5504291.1"/>
    <property type="molecule type" value="Genomic_DNA"/>
</dbReference>
<dbReference type="PANTHER" id="PTHR30006:SF2">
    <property type="entry name" value="ABC TRANSPORTER SUBSTRATE-BINDING PROTEIN"/>
    <property type="match status" value="1"/>
</dbReference>
<dbReference type="CDD" id="cd13547">
    <property type="entry name" value="PBP2_Fbp_like_2"/>
    <property type="match status" value="1"/>
</dbReference>